<dbReference type="InterPro" id="IPR046833">
    <property type="entry name" value="ABC_N"/>
</dbReference>
<dbReference type="PANTHER" id="PTHR38149:SF1">
    <property type="entry name" value="ATPASE"/>
    <property type="match status" value="1"/>
</dbReference>
<dbReference type="Proteomes" id="UP000626109">
    <property type="component" value="Unassembled WGS sequence"/>
</dbReference>
<feature type="domain" description="ATPase of the ABC class C-terminal" evidence="1">
    <location>
        <begin position="118"/>
        <end position="389"/>
    </location>
</feature>
<evidence type="ECO:0000313" key="3">
    <source>
        <dbReference type="EMBL" id="CAE8743615.1"/>
    </source>
</evidence>
<organism evidence="3 4">
    <name type="scientific">Polarella glacialis</name>
    <name type="common">Dinoflagellate</name>
    <dbReference type="NCBI Taxonomy" id="89957"/>
    <lineage>
        <taxon>Eukaryota</taxon>
        <taxon>Sar</taxon>
        <taxon>Alveolata</taxon>
        <taxon>Dinophyceae</taxon>
        <taxon>Suessiales</taxon>
        <taxon>Suessiaceae</taxon>
        <taxon>Polarella</taxon>
    </lineage>
</organism>
<dbReference type="EMBL" id="CAJNNW010037660">
    <property type="protein sequence ID" value="CAE8743615.1"/>
    <property type="molecule type" value="Genomic_DNA"/>
</dbReference>
<reference evidence="3" key="1">
    <citation type="submission" date="2021-02" db="EMBL/GenBank/DDBJ databases">
        <authorList>
            <person name="Dougan E. K."/>
            <person name="Rhodes N."/>
            <person name="Thang M."/>
            <person name="Chan C."/>
        </authorList>
    </citation>
    <scope>NUCLEOTIDE SEQUENCE</scope>
</reference>
<dbReference type="Pfam" id="PF09818">
    <property type="entry name" value="ABC_ATPase"/>
    <property type="match status" value="1"/>
</dbReference>
<comment type="caution">
    <text evidence="3">The sequence shown here is derived from an EMBL/GenBank/DDBJ whole genome shotgun (WGS) entry which is preliminary data.</text>
</comment>
<dbReference type="PANTHER" id="PTHR38149">
    <property type="entry name" value="ATPASE"/>
    <property type="match status" value="1"/>
</dbReference>
<feature type="non-terminal residue" evidence="3">
    <location>
        <position position="1"/>
    </location>
</feature>
<feature type="domain" description="ATPase of the ABC class N-terminal" evidence="2">
    <location>
        <begin position="7"/>
        <end position="111"/>
    </location>
</feature>
<sequence>FPATFVKESRVRNTALCDYVTRVLADLLHGGAGTDWTQTVQGAGWSSSKGGDIQVDAPGQYVIERTSVVANAEFIEARLTLALPAKGRSIEGYRAAEIVGGLCDAVKGALFYSSLDGTSLRGHIETVEDQDALRNQLCELGLVAFVGNGAILPRKSGVDDRPMTKADSPNLVDFKSPAAFEVTIKLPHAGQVTGMAIKKGVTVIVGGGFHGKSTLLQALQLGIYNKVPGDGREFVVCEPRAVKIRAEDGRSVRCTDISPFINNLPFGKKTTQFSTGDASGSTSQAANIVEALEVGATSIFVDEDTCATNFMIRDEKMKALVAPDKEPITAFVLKVRALLEEHGVSTVLVVGGSGDFFAVADAVVMMDEYAAIDVTERAQEIAKSTPPPKSVSFGKVAKRHEISLVDTRAYGFGHFGA</sequence>
<accession>A0A813M1N9</accession>
<evidence type="ECO:0000259" key="1">
    <source>
        <dbReference type="Pfam" id="PF09818"/>
    </source>
</evidence>
<evidence type="ECO:0000313" key="4">
    <source>
        <dbReference type="Proteomes" id="UP000626109"/>
    </source>
</evidence>
<proteinExistence type="predicted"/>
<dbReference type="AlphaFoldDB" id="A0A813M1N9"/>
<gene>
    <name evidence="3" type="ORF">PGLA2088_LOCUS51484</name>
</gene>
<name>A0A813M1N9_POLGL</name>
<evidence type="ECO:0000259" key="2">
    <source>
        <dbReference type="Pfam" id="PF20446"/>
    </source>
</evidence>
<dbReference type="InterPro" id="IPR046834">
    <property type="entry name" value="ABC_ATPase_C"/>
</dbReference>
<dbReference type="Pfam" id="PF20446">
    <property type="entry name" value="ABC_N"/>
    <property type="match status" value="1"/>
</dbReference>
<evidence type="ECO:0008006" key="5">
    <source>
        <dbReference type="Google" id="ProtNLM"/>
    </source>
</evidence>
<dbReference type="InterPro" id="IPR019195">
    <property type="entry name" value="ABC_ATPase_put"/>
</dbReference>
<protein>
    <recommendedName>
        <fullName evidence="5">ATPase</fullName>
    </recommendedName>
</protein>